<dbReference type="PANTHER" id="PTHR32039">
    <property type="entry name" value="MAGNESIUM-CHELATASE SUBUNIT CHLI"/>
    <property type="match status" value="1"/>
</dbReference>
<dbReference type="CDD" id="cd00009">
    <property type="entry name" value="AAA"/>
    <property type="match status" value="1"/>
</dbReference>
<evidence type="ECO:0000256" key="6">
    <source>
        <dbReference type="ARBA" id="ARBA00022840"/>
    </source>
</evidence>
<dbReference type="Pfam" id="PF01078">
    <property type="entry name" value="Mg_chelatase"/>
    <property type="match status" value="1"/>
</dbReference>
<dbReference type="Pfam" id="PF17863">
    <property type="entry name" value="AAA_lid_2"/>
    <property type="match status" value="1"/>
</dbReference>
<comment type="caution">
    <text evidence="12">The sequence shown here is derived from an EMBL/GenBank/DDBJ whole genome shotgun (WGS) entry which is preliminary data.</text>
</comment>
<keyword evidence="3 10" id="KW-0602">Photosynthesis</keyword>
<evidence type="ECO:0000313" key="13">
    <source>
        <dbReference type="Proteomes" id="UP000270757"/>
    </source>
</evidence>
<dbReference type="EC" id="6.6.1.1" evidence="10"/>
<dbReference type="Proteomes" id="UP000270757">
    <property type="component" value="Unassembled WGS sequence"/>
</dbReference>
<evidence type="ECO:0000259" key="11">
    <source>
        <dbReference type="SMART" id="SM00382"/>
    </source>
</evidence>
<keyword evidence="7 10" id="KW-0149">Chlorophyll biosynthesis</keyword>
<feature type="domain" description="AAA+ ATPase" evidence="11">
    <location>
        <begin position="46"/>
        <end position="228"/>
    </location>
</feature>
<protein>
    <recommendedName>
        <fullName evidence="10">Mg-protoporphyrin IX chelatase</fullName>
        <ecNumber evidence="10">6.6.1.1</ecNumber>
    </recommendedName>
</protein>
<keyword evidence="5 10" id="KW-0547">Nucleotide-binding</keyword>
<evidence type="ECO:0000256" key="10">
    <source>
        <dbReference type="RuleBase" id="RU362087"/>
    </source>
</evidence>
<evidence type="ECO:0000256" key="2">
    <source>
        <dbReference type="ARBA" id="ARBA00005799"/>
    </source>
</evidence>
<comment type="function">
    <text evidence="9 10">Involved in bacteriochlorophyll biosynthesis; introduces a magnesium ion into protoporphyrin IX to yield Mg-protoporphyrin IX.</text>
</comment>
<dbReference type="InterPro" id="IPR041628">
    <property type="entry name" value="ChlI/MoxR_AAA_lid"/>
</dbReference>
<dbReference type="InterPro" id="IPR027417">
    <property type="entry name" value="P-loop_NTPase"/>
</dbReference>
<reference evidence="12 13" key="1">
    <citation type="submission" date="2018-09" db="EMBL/GenBank/DDBJ databases">
        <title>Draft genome sequences of Legionella taurinensis isolated from water samples.</title>
        <authorList>
            <person name="Chakeri A."/>
            <person name="Allerberger F."/>
            <person name="Kundi M."/>
            <person name="Ruppitsch W."/>
            <person name="Schmid D."/>
        </authorList>
    </citation>
    <scope>NUCLEOTIDE SEQUENCE [LARGE SCALE GENOMIC DNA]</scope>
    <source>
        <strain evidence="12 13">4570-18-6</strain>
    </source>
</reference>
<dbReference type="GO" id="GO:0016851">
    <property type="term" value="F:magnesium chelatase activity"/>
    <property type="evidence" value="ECO:0007669"/>
    <property type="project" value="UniProtKB-UniRule"/>
</dbReference>
<dbReference type="SMART" id="SM00382">
    <property type="entry name" value="AAA"/>
    <property type="match status" value="1"/>
</dbReference>
<dbReference type="NCBIfam" id="TIGR02030">
    <property type="entry name" value="BchI-ChlI"/>
    <property type="match status" value="1"/>
</dbReference>
<dbReference type="GO" id="GO:0030494">
    <property type="term" value="P:bacteriochlorophyll biosynthetic process"/>
    <property type="evidence" value="ECO:0007669"/>
    <property type="project" value="UniProtKB-UniPathway"/>
</dbReference>
<evidence type="ECO:0000256" key="5">
    <source>
        <dbReference type="ARBA" id="ARBA00022741"/>
    </source>
</evidence>
<dbReference type="InterPro" id="IPR000523">
    <property type="entry name" value="Mg_chelatse_chII-like_cat_dom"/>
</dbReference>
<sequence length="365" mass="40076">MMKSKTKLKVLIMETIQSPNRVYPFAGIVGQHGLKTALILNVIDPSIGGVLIMGHRGTGKSTIVRSLHALLPAQKAVKTCTYGCDPENISVHCPECQTLLGEKMKPAFIKRGVPIVDLPLGATEDRVVGSLNIETALTQGKQTFSPGLIAKANRGILYIDEVNLLEDHLVDLLLDVAASGVNVVEREGISIRHPAKFILIGSGNPEEGDLRPQLLDRFGLSAHIETLTSVEDRMNVVQKRRLFDQDPAAFNLALEKEQQKLKNRIKKAQKKLPHIVLPEAVIYKIAEICSKLNVDGHRGELTLCRACAALAAFEQKQEVSLNHLAVLAPLALSHRLRKDPLETIDDVTKIDNVVHETLGLPHEKH</sequence>
<comment type="pathway">
    <text evidence="1 10">Porphyrin-containing compound metabolism; bacteriochlorophyll biosynthesis.</text>
</comment>
<dbReference type="SUPFAM" id="SSF52540">
    <property type="entry name" value="P-loop containing nucleoside triphosphate hydrolases"/>
    <property type="match status" value="1"/>
</dbReference>
<keyword evidence="10" id="KW-0077">Bacteriochlorophyll biosynthesis</keyword>
<evidence type="ECO:0000256" key="9">
    <source>
        <dbReference type="ARBA" id="ARBA00053551"/>
    </source>
</evidence>
<dbReference type="UniPathway" id="UPA00669"/>
<dbReference type="InterPro" id="IPR045006">
    <property type="entry name" value="CHLI-like"/>
</dbReference>
<accession>A0A3A5LBC0</accession>
<comment type="catalytic activity">
    <reaction evidence="8 10">
        <text>protoporphyrin IX + Mg(2+) + ATP + H2O = Mg-protoporphyrin IX + ADP + phosphate + 3 H(+)</text>
        <dbReference type="Rhea" id="RHEA:13961"/>
        <dbReference type="ChEBI" id="CHEBI:15377"/>
        <dbReference type="ChEBI" id="CHEBI:15378"/>
        <dbReference type="ChEBI" id="CHEBI:18420"/>
        <dbReference type="ChEBI" id="CHEBI:30616"/>
        <dbReference type="ChEBI" id="CHEBI:43474"/>
        <dbReference type="ChEBI" id="CHEBI:57306"/>
        <dbReference type="ChEBI" id="CHEBI:60492"/>
        <dbReference type="ChEBI" id="CHEBI:456216"/>
        <dbReference type="EC" id="6.6.1.1"/>
    </reaction>
</comment>
<name>A0A3A5LBC0_9GAMM</name>
<evidence type="ECO:0000256" key="1">
    <source>
        <dbReference type="ARBA" id="ARBA00004800"/>
    </source>
</evidence>
<evidence type="ECO:0000256" key="4">
    <source>
        <dbReference type="ARBA" id="ARBA00022598"/>
    </source>
</evidence>
<evidence type="ECO:0000256" key="3">
    <source>
        <dbReference type="ARBA" id="ARBA00022531"/>
    </source>
</evidence>
<dbReference type="GO" id="GO:0005524">
    <property type="term" value="F:ATP binding"/>
    <property type="evidence" value="ECO:0007669"/>
    <property type="project" value="UniProtKB-UniRule"/>
</dbReference>
<evidence type="ECO:0000256" key="7">
    <source>
        <dbReference type="ARBA" id="ARBA00023171"/>
    </source>
</evidence>
<evidence type="ECO:0000256" key="8">
    <source>
        <dbReference type="ARBA" id="ARBA00048693"/>
    </source>
</evidence>
<keyword evidence="6 10" id="KW-0067">ATP-binding</keyword>
<dbReference type="Gene3D" id="1.10.8.80">
    <property type="entry name" value="Magnesium chelatase subunit I, C-Terminal domain"/>
    <property type="match status" value="1"/>
</dbReference>
<dbReference type="InterPro" id="IPR011775">
    <property type="entry name" value="Mg_chelatase_ATPase-isu"/>
</dbReference>
<evidence type="ECO:0000313" key="12">
    <source>
        <dbReference type="EMBL" id="RJT45211.1"/>
    </source>
</evidence>
<dbReference type="GO" id="GO:0015979">
    <property type="term" value="P:photosynthesis"/>
    <property type="evidence" value="ECO:0007669"/>
    <property type="project" value="UniProtKB-UniRule"/>
</dbReference>
<organism evidence="12 13">
    <name type="scientific">Legionella taurinensis</name>
    <dbReference type="NCBI Taxonomy" id="70611"/>
    <lineage>
        <taxon>Bacteria</taxon>
        <taxon>Pseudomonadati</taxon>
        <taxon>Pseudomonadota</taxon>
        <taxon>Gammaproteobacteria</taxon>
        <taxon>Legionellales</taxon>
        <taxon>Legionellaceae</taxon>
        <taxon>Legionella</taxon>
    </lineage>
</organism>
<gene>
    <name evidence="12" type="primary">bchI</name>
    <name evidence="12" type="ORF">D6J04_10890</name>
</gene>
<proteinExistence type="inferred from homology"/>
<dbReference type="AlphaFoldDB" id="A0A3A5LBC0"/>
<keyword evidence="4 10" id="KW-0436">Ligase</keyword>
<dbReference type="PANTHER" id="PTHR32039:SF9">
    <property type="entry name" value="MAGNESIUM-CHELATASE SUBUNIT CHLI-2, CHLOROPLASTIC"/>
    <property type="match status" value="1"/>
</dbReference>
<dbReference type="EMBL" id="QZWB01000012">
    <property type="protein sequence ID" value="RJT45211.1"/>
    <property type="molecule type" value="Genomic_DNA"/>
</dbReference>
<dbReference type="Gene3D" id="3.40.50.300">
    <property type="entry name" value="P-loop containing nucleotide triphosphate hydrolases"/>
    <property type="match status" value="1"/>
</dbReference>
<comment type="similarity">
    <text evidence="2 10">Belongs to the Mg-chelatase subunits D/I family.</text>
</comment>
<dbReference type="InterPro" id="IPR003593">
    <property type="entry name" value="AAA+_ATPase"/>
</dbReference>